<keyword evidence="9" id="KW-1185">Reference proteome</keyword>
<dbReference type="SUPFAM" id="SSF48452">
    <property type="entry name" value="TPR-like"/>
    <property type="match status" value="1"/>
</dbReference>
<sequence>MKILKQNIYHAISFGGSLLLDKGTILRSFLLVAGLSMSACTDFVEVDPPRNNLVSETVFDDPATVESALANLYHGMREGGMVSGSFGMTPLLGVYSDELDYFGFDADFSQLYYHNLLASNGTLMDWWGQAYHLIYAANDIIKGVELSDELTKDEKNKFKGQALFVRAYMHSLLASLYGDVPYITTTDYVKNNKVSRMDVVVVQEHIIDDLEAAVDLLKGLDMNQGERVLPDQYVAQAFLARMYLYSERWERAASLSTELINVFELENDLDQVFLKDSPETIWQLKAEDGENTKEAGQLIIQSIPGQTYALTDGLLGAFEQGDGRREHWIGGVTDEDHTITLFYAHKYKADSNETETKEYSILFRLAEQYLIRAEARAHLGNVSGALSDLNAVRARAGLVEVTANSTEALLEAILKERRVELFTEQGLRWFDLKRTVMANEVMGALKPNWKPTNVLFPIPEAELETNPNLLPQNPGY</sequence>
<dbReference type="InterPro" id="IPR033985">
    <property type="entry name" value="SusD-like_N"/>
</dbReference>
<reference evidence="8 9" key="1">
    <citation type="submission" date="2024-01" db="EMBL/GenBank/DDBJ databases">
        <title>Maribacter spp. originated from different algae showed divergent polysaccharides utilization ability.</title>
        <authorList>
            <person name="Wang H."/>
            <person name="Wu Y."/>
        </authorList>
    </citation>
    <scope>NUCLEOTIDE SEQUENCE [LARGE SCALE GENOMIC DNA]</scope>
    <source>
        <strain evidence="8 9">KPT27_14</strain>
    </source>
</reference>
<dbReference type="Pfam" id="PF07980">
    <property type="entry name" value="SusD_RagB"/>
    <property type="match status" value="1"/>
</dbReference>
<dbReference type="RefSeq" id="WP_272637497.1">
    <property type="nucleotide sequence ID" value="NZ_JAZDDF010000006.1"/>
</dbReference>
<protein>
    <submittedName>
        <fullName evidence="8">RagB/SusD family nutrient uptake outer membrane protein</fullName>
    </submittedName>
</protein>
<dbReference type="InterPro" id="IPR012944">
    <property type="entry name" value="SusD_RagB_dom"/>
</dbReference>
<organism evidence="8 9">
    <name type="scientific">Maribacter flavus</name>
    <dbReference type="NCBI Taxonomy" id="1658664"/>
    <lineage>
        <taxon>Bacteria</taxon>
        <taxon>Pseudomonadati</taxon>
        <taxon>Bacteroidota</taxon>
        <taxon>Flavobacteriia</taxon>
        <taxon>Flavobacteriales</taxon>
        <taxon>Flavobacteriaceae</taxon>
        <taxon>Maribacter</taxon>
    </lineage>
</organism>
<dbReference type="EMBL" id="JAZDDF010000006">
    <property type="protein sequence ID" value="MEE1973435.1"/>
    <property type="molecule type" value="Genomic_DNA"/>
</dbReference>
<evidence type="ECO:0000259" key="6">
    <source>
        <dbReference type="Pfam" id="PF07980"/>
    </source>
</evidence>
<evidence type="ECO:0000256" key="1">
    <source>
        <dbReference type="ARBA" id="ARBA00004442"/>
    </source>
</evidence>
<dbReference type="Gene3D" id="1.25.40.390">
    <property type="match status" value="1"/>
</dbReference>
<name>A0ABU7IKG1_9FLAO</name>
<dbReference type="Pfam" id="PF14322">
    <property type="entry name" value="SusD-like_3"/>
    <property type="match status" value="1"/>
</dbReference>
<comment type="similarity">
    <text evidence="2">Belongs to the SusD family.</text>
</comment>
<gene>
    <name evidence="8" type="ORF">V1H85_13315</name>
</gene>
<evidence type="ECO:0000256" key="5">
    <source>
        <dbReference type="ARBA" id="ARBA00023237"/>
    </source>
</evidence>
<evidence type="ECO:0000256" key="3">
    <source>
        <dbReference type="ARBA" id="ARBA00022729"/>
    </source>
</evidence>
<comment type="subcellular location">
    <subcellularLocation>
        <location evidence="1">Cell outer membrane</location>
    </subcellularLocation>
</comment>
<dbReference type="Proteomes" id="UP001343698">
    <property type="component" value="Unassembled WGS sequence"/>
</dbReference>
<proteinExistence type="inferred from homology"/>
<evidence type="ECO:0000256" key="2">
    <source>
        <dbReference type="ARBA" id="ARBA00006275"/>
    </source>
</evidence>
<feature type="domain" description="SusD-like N-terminal" evidence="7">
    <location>
        <begin position="42"/>
        <end position="244"/>
    </location>
</feature>
<dbReference type="CDD" id="cd08977">
    <property type="entry name" value="SusD"/>
    <property type="match status" value="1"/>
</dbReference>
<dbReference type="InterPro" id="IPR011990">
    <property type="entry name" value="TPR-like_helical_dom_sf"/>
</dbReference>
<evidence type="ECO:0000259" key="7">
    <source>
        <dbReference type="Pfam" id="PF14322"/>
    </source>
</evidence>
<keyword evidence="5" id="KW-0998">Cell outer membrane</keyword>
<keyword evidence="3" id="KW-0732">Signal</keyword>
<accession>A0ABU7IKG1</accession>
<comment type="caution">
    <text evidence="8">The sequence shown here is derived from an EMBL/GenBank/DDBJ whole genome shotgun (WGS) entry which is preliminary data.</text>
</comment>
<evidence type="ECO:0000256" key="4">
    <source>
        <dbReference type="ARBA" id="ARBA00023136"/>
    </source>
</evidence>
<feature type="domain" description="RagB/SusD" evidence="6">
    <location>
        <begin position="336"/>
        <end position="476"/>
    </location>
</feature>
<evidence type="ECO:0000313" key="9">
    <source>
        <dbReference type="Proteomes" id="UP001343698"/>
    </source>
</evidence>
<evidence type="ECO:0000313" key="8">
    <source>
        <dbReference type="EMBL" id="MEE1973435.1"/>
    </source>
</evidence>
<keyword evidence="4" id="KW-0472">Membrane</keyword>